<comment type="caution">
    <text evidence="1">The sequence shown here is derived from an EMBL/GenBank/DDBJ whole genome shotgun (WGS) entry which is preliminary data.</text>
</comment>
<accession>A0A399E136</accession>
<keyword evidence="2" id="KW-1185">Reference proteome</keyword>
<reference evidence="1 2" key="1">
    <citation type="submission" date="2018-08" db="EMBL/GenBank/DDBJ databases">
        <title>Meiothermus terrae DSM 26712 genome sequencing project.</title>
        <authorList>
            <person name="Da Costa M.S."/>
            <person name="Albuquerque L."/>
            <person name="Raposo P."/>
            <person name="Froufe H.J.C."/>
            <person name="Barroso C.S."/>
            <person name="Egas C."/>
        </authorList>
    </citation>
    <scope>NUCLEOTIDE SEQUENCE [LARGE SCALE GENOMIC DNA]</scope>
    <source>
        <strain evidence="1 2">DSM 26712</strain>
    </source>
</reference>
<dbReference type="AlphaFoldDB" id="A0A399E136"/>
<sequence>MPHSRVSAGEVLKAVEQQLPPLERERENRLLDTIRERGIWGLQEVLEALQEGRLYLLAVPWSLDARVFRCASGGVGLSREAAEAFCPGEGLEEVPLKDALPSLARAYNVRLDFVHGEAEARLHEEFGGLAGLVRW</sequence>
<dbReference type="SUPFAM" id="SSF55315">
    <property type="entry name" value="L30e-like"/>
    <property type="match status" value="1"/>
</dbReference>
<dbReference type="InterPro" id="IPR029064">
    <property type="entry name" value="Ribosomal_eL30-like_sf"/>
</dbReference>
<dbReference type="EMBL" id="QXDL01000293">
    <property type="protein sequence ID" value="RIH77233.1"/>
    <property type="molecule type" value="Genomic_DNA"/>
</dbReference>
<evidence type="ECO:0000313" key="1">
    <source>
        <dbReference type="EMBL" id="RIH77233.1"/>
    </source>
</evidence>
<dbReference type="Proteomes" id="UP000265715">
    <property type="component" value="Unassembled WGS sequence"/>
</dbReference>
<proteinExistence type="predicted"/>
<name>A0A399E136_9DEIN</name>
<evidence type="ECO:0000313" key="2">
    <source>
        <dbReference type="Proteomes" id="UP000265715"/>
    </source>
</evidence>
<organism evidence="1 2">
    <name type="scientific">Calidithermus terrae</name>
    <dbReference type="NCBI Taxonomy" id="1408545"/>
    <lineage>
        <taxon>Bacteria</taxon>
        <taxon>Thermotogati</taxon>
        <taxon>Deinococcota</taxon>
        <taxon>Deinococci</taxon>
        <taxon>Thermales</taxon>
        <taxon>Thermaceae</taxon>
        <taxon>Calidithermus</taxon>
    </lineage>
</organism>
<gene>
    <name evidence="1" type="ORF">Mterra_03786</name>
</gene>
<protein>
    <submittedName>
        <fullName evidence="1">Uncharacterized protein</fullName>
    </submittedName>
</protein>